<accession>A0ACC2MRT6</accession>
<reference evidence="1 2" key="1">
    <citation type="journal article" date="2022" name="Hortic Res">
        <title>A haplotype resolved chromosomal level avocado genome allows analysis of novel avocado genes.</title>
        <authorList>
            <person name="Nath O."/>
            <person name="Fletcher S.J."/>
            <person name="Hayward A."/>
            <person name="Shaw L.M."/>
            <person name="Masouleh A.K."/>
            <person name="Furtado A."/>
            <person name="Henry R.J."/>
            <person name="Mitter N."/>
        </authorList>
    </citation>
    <scope>NUCLEOTIDE SEQUENCE [LARGE SCALE GENOMIC DNA]</scope>
    <source>
        <strain evidence="2">cv. Hass</strain>
    </source>
</reference>
<gene>
    <name evidence="1" type="ORF">MRB53_001422</name>
</gene>
<dbReference type="Proteomes" id="UP001234297">
    <property type="component" value="Chromosome 1"/>
</dbReference>
<proteinExistence type="predicted"/>
<sequence>MCLFFICGCVGGHTIGLARCTTFSARLFNFSGTGTADPTMETNMVTDLQSLCPQSSDGNATTALDQNSTDLFDNHYFKNLLIGKGLLSSDQVLFSSSEAVSTTKALVESYSNDSSNFFQDFASSMIKMGNISILTGSEGEIRTNCRVVN</sequence>
<protein>
    <submittedName>
        <fullName evidence="1">Uncharacterized protein</fullName>
    </submittedName>
</protein>
<keyword evidence="2" id="KW-1185">Reference proteome</keyword>
<comment type="caution">
    <text evidence="1">The sequence shown here is derived from an EMBL/GenBank/DDBJ whole genome shotgun (WGS) entry which is preliminary data.</text>
</comment>
<dbReference type="EMBL" id="CM056809">
    <property type="protein sequence ID" value="KAJ8648399.1"/>
    <property type="molecule type" value="Genomic_DNA"/>
</dbReference>
<organism evidence="1 2">
    <name type="scientific">Persea americana</name>
    <name type="common">Avocado</name>
    <dbReference type="NCBI Taxonomy" id="3435"/>
    <lineage>
        <taxon>Eukaryota</taxon>
        <taxon>Viridiplantae</taxon>
        <taxon>Streptophyta</taxon>
        <taxon>Embryophyta</taxon>
        <taxon>Tracheophyta</taxon>
        <taxon>Spermatophyta</taxon>
        <taxon>Magnoliopsida</taxon>
        <taxon>Magnoliidae</taxon>
        <taxon>Laurales</taxon>
        <taxon>Lauraceae</taxon>
        <taxon>Persea</taxon>
    </lineage>
</organism>
<evidence type="ECO:0000313" key="1">
    <source>
        <dbReference type="EMBL" id="KAJ8648399.1"/>
    </source>
</evidence>
<evidence type="ECO:0000313" key="2">
    <source>
        <dbReference type="Proteomes" id="UP001234297"/>
    </source>
</evidence>
<name>A0ACC2MRT6_PERAE</name>